<accession>A3U8B5</accession>
<keyword evidence="1" id="KW-0732">Signal</keyword>
<protein>
    <recommendedName>
        <fullName evidence="4">DUF1684 domain-containing protein</fullName>
    </recommendedName>
</protein>
<feature type="signal peptide" evidence="1">
    <location>
        <begin position="1"/>
        <end position="19"/>
    </location>
</feature>
<dbReference type="PANTHER" id="PTHR41913:SF1">
    <property type="entry name" value="DUF1684 DOMAIN-CONTAINING PROTEIN"/>
    <property type="match status" value="1"/>
</dbReference>
<dbReference type="eggNOG" id="COG3358">
    <property type="taxonomic scope" value="Bacteria"/>
</dbReference>
<dbReference type="RefSeq" id="WP_013187150.1">
    <property type="nucleotide sequence ID" value="NC_014230.1"/>
</dbReference>
<feature type="chain" id="PRO_5002660563" description="DUF1684 domain-containing protein" evidence="1">
    <location>
        <begin position="20"/>
        <end position="209"/>
    </location>
</feature>
<gene>
    <name evidence="2" type="ordered locus">CA2559_06965</name>
</gene>
<proteinExistence type="predicted"/>
<evidence type="ECO:0000313" key="2">
    <source>
        <dbReference type="EMBL" id="EAP88482.1"/>
    </source>
</evidence>
<evidence type="ECO:0000313" key="3">
    <source>
        <dbReference type="Proteomes" id="UP000002297"/>
    </source>
</evidence>
<evidence type="ECO:0008006" key="4">
    <source>
        <dbReference type="Google" id="ProtNLM"/>
    </source>
</evidence>
<dbReference type="EMBL" id="CP002046">
    <property type="protein sequence ID" value="EAP88482.1"/>
    <property type="molecule type" value="Genomic_DNA"/>
</dbReference>
<dbReference type="InterPro" id="IPR012467">
    <property type="entry name" value="DUF1684"/>
</dbReference>
<dbReference type="KEGG" id="cat:CA2559_06965"/>
<name>A3U8B5_CROAH</name>
<organism evidence="2 3">
    <name type="scientific">Croceibacter atlanticus (strain ATCC BAA-628 / JCM 21780 / CIP 108009 / IAM 15332 / KCTC 12090 / HTCC2559)</name>
    <dbReference type="NCBI Taxonomy" id="216432"/>
    <lineage>
        <taxon>Bacteria</taxon>
        <taxon>Pseudomonadati</taxon>
        <taxon>Bacteroidota</taxon>
        <taxon>Flavobacteriia</taxon>
        <taxon>Flavobacteriales</taxon>
        <taxon>Flavobacteriaceae</taxon>
        <taxon>Croceibacter</taxon>
    </lineage>
</organism>
<dbReference type="GeneID" id="89453167"/>
<sequence length="209" mass="24037">MRLTLTYICLILISFSAVAQDSILIKKALKFQEKINHEFKDSLESPLPKEDFKAFKTLDFFPIDTNLVVKAKFVRTPSESPFIMETTTERKPVYIKYGEAHFMLEDEEFVLNIYQSQQLITDPKYANYLFLPFTDNSNGEDSYAGGRYLDLKIPKNDVIVLDFNQAYNPYCAYSGKYSCPIPPEDNHISLAIHAGVKNYAKKEKDTITN</sequence>
<evidence type="ECO:0000256" key="1">
    <source>
        <dbReference type="SAM" id="SignalP"/>
    </source>
</evidence>
<keyword evidence="3" id="KW-1185">Reference proteome</keyword>
<dbReference type="STRING" id="216432.CA2559_06965"/>
<dbReference type="Proteomes" id="UP000002297">
    <property type="component" value="Chromosome"/>
</dbReference>
<dbReference type="PANTHER" id="PTHR41913">
    <property type="entry name" value="DUF1684 DOMAIN-CONTAINING PROTEIN"/>
    <property type="match status" value="1"/>
</dbReference>
<dbReference type="Pfam" id="PF07920">
    <property type="entry name" value="DUF1684"/>
    <property type="match status" value="1"/>
</dbReference>
<dbReference type="AlphaFoldDB" id="A3U8B5"/>
<reference evidence="2 3" key="1">
    <citation type="journal article" date="2010" name="J. Bacteriol.">
        <title>The complete genome sequence of Croceibacter atlanticus HTCC2559T.</title>
        <authorList>
            <person name="Oh H.M."/>
            <person name="Kang I."/>
            <person name="Ferriera S."/>
            <person name="Giovannoni S.J."/>
            <person name="Cho J.C."/>
        </authorList>
    </citation>
    <scope>NUCLEOTIDE SEQUENCE [LARGE SCALE GENOMIC DNA]</scope>
    <source>
        <strain evidence="3">ATCC BAA-628 / HTCC2559 / KCTC 12090</strain>
    </source>
</reference>
<dbReference type="OrthoDB" id="5493262at2"/>
<dbReference type="HOGENOM" id="CLU_090976_1_0_10"/>